<feature type="region of interest" description="Disordered" evidence="1">
    <location>
        <begin position="32"/>
        <end position="76"/>
    </location>
</feature>
<keyword evidence="3" id="KW-1185">Reference proteome</keyword>
<dbReference type="PROSITE" id="PS51257">
    <property type="entry name" value="PROKAR_LIPOPROTEIN"/>
    <property type="match status" value="1"/>
</dbReference>
<evidence type="ECO:0000313" key="3">
    <source>
        <dbReference type="Proteomes" id="UP001060368"/>
    </source>
</evidence>
<dbReference type="Proteomes" id="UP001060368">
    <property type="component" value="Chromosome"/>
</dbReference>
<evidence type="ECO:0000313" key="2">
    <source>
        <dbReference type="EMBL" id="UUX93321.1"/>
    </source>
</evidence>
<accession>A0A9E7PR25</accession>
<dbReference type="AlphaFoldDB" id="A0A9E7PR25"/>
<protein>
    <submittedName>
        <fullName evidence="2">Uncharacterized protein</fullName>
    </submittedName>
</protein>
<proteinExistence type="predicted"/>
<dbReference type="EMBL" id="CP096115">
    <property type="protein sequence ID" value="UUX93321.1"/>
    <property type="molecule type" value="Genomic_DNA"/>
</dbReference>
<gene>
    <name evidence="2" type="ORF">L6E24_04125</name>
</gene>
<name>A0A9E7PR25_9EURY</name>
<reference evidence="2" key="1">
    <citation type="submission" date="2022-04" db="EMBL/GenBank/DDBJ databases">
        <title>Complete genome of Methanoplanus endosymbiosus DSM 3599.</title>
        <authorList>
            <person name="Chen S.-C."/>
            <person name="You Y.-T."/>
            <person name="Zhou Y.-Z."/>
            <person name="Lai M.-C."/>
        </authorList>
    </citation>
    <scope>NUCLEOTIDE SEQUENCE</scope>
    <source>
        <strain evidence="2">DSM 3599</strain>
    </source>
</reference>
<dbReference type="GeneID" id="74306855"/>
<organism evidence="2 3">
    <name type="scientific">Methanoplanus endosymbiosus</name>
    <dbReference type="NCBI Taxonomy" id="33865"/>
    <lineage>
        <taxon>Archaea</taxon>
        <taxon>Methanobacteriati</taxon>
        <taxon>Methanobacteriota</taxon>
        <taxon>Stenosarchaea group</taxon>
        <taxon>Methanomicrobia</taxon>
        <taxon>Methanomicrobiales</taxon>
        <taxon>Methanomicrobiaceae</taxon>
        <taxon>Methanoplanus</taxon>
    </lineage>
</organism>
<feature type="compositionally biased region" description="Low complexity" evidence="1">
    <location>
        <begin position="36"/>
        <end position="55"/>
    </location>
</feature>
<dbReference type="RefSeq" id="WP_257743460.1">
    <property type="nucleotide sequence ID" value="NZ_CP096115.1"/>
</dbReference>
<evidence type="ECO:0000256" key="1">
    <source>
        <dbReference type="SAM" id="MobiDB-lite"/>
    </source>
</evidence>
<sequence>MSKLNGRIYLFTFLVLLIAGFALSAGCTGSSGADKTPAATAAPTAEETTAATPEETAVKTPQPTPVSGEEKASLSGKGDVNASVELAGGVHLLTFTQDKADKSEIAVRTEKDYIGLTNLYNEKVADKSMKDGKYYWTQAFMLEEDAVADVEVYADSEWTLDFSFPQMINGIVPQTFTGAGNKATPFFQINEGDYNISIKADNNQLIEVHLMDYYGNPVMVDNAEMPLAYHEGAYDNVVTVKITESCNYLMNVICDGEWTVSIEEA</sequence>
<dbReference type="KEGG" id="mend:L6E24_04125"/>